<keyword evidence="4 8" id="KW-0853">WD repeat</keyword>
<dbReference type="PROSITE" id="PS50294">
    <property type="entry name" value="WD_REPEATS_REGION"/>
    <property type="match status" value="3"/>
</dbReference>
<dbReference type="PANTHER" id="PTHR13720">
    <property type="entry name" value="WD-40 REPEAT PROTEIN"/>
    <property type="match status" value="1"/>
</dbReference>
<dbReference type="InterPro" id="IPR055442">
    <property type="entry name" value="Beta-prop_EML-like_2nd"/>
</dbReference>
<dbReference type="GO" id="GO:0008017">
    <property type="term" value="F:microtubule binding"/>
    <property type="evidence" value="ECO:0007669"/>
    <property type="project" value="TreeGrafter"/>
</dbReference>
<feature type="domain" description="EML-like first beta-propeller" evidence="11">
    <location>
        <begin position="261"/>
        <end position="525"/>
    </location>
</feature>
<dbReference type="InterPro" id="IPR036322">
    <property type="entry name" value="WD40_repeat_dom_sf"/>
</dbReference>
<dbReference type="AlphaFoldDB" id="A0A6I9PI33"/>
<keyword evidence="7" id="KW-0206">Cytoskeleton</keyword>
<evidence type="ECO:0000259" key="12">
    <source>
        <dbReference type="Pfam" id="PF23414"/>
    </source>
</evidence>
<feature type="repeat" description="WD" evidence="8">
    <location>
        <begin position="535"/>
        <end position="576"/>
    </location>
</feature>
<feature type="compositionally biased region" description="Polar residues" evidence="10">
    <location>
        <begin position="155"/>
        <end position="165"/>
    </location>
</feature>
<dbReference type="InterPro" id="IPR005108">
    <property type="entry name" value="HELP"/>
</dbReference>
<evidence type="ECO:0000256" key="6">
    <source>
        <dbReference type="ARBA" id="ARBA00022737"/>
    </source>
</evidence>
<feature type="repeat" description="WD" evidence="8">
    <location>
        <begin position="776"/>
        <end position="811"/>
    </location>
</feature>
<evidence type="ECO:0000256" key="7">
    <source>
        <dbReference type="ARBA" id="ARBA00023212"/>
    </source>
</evidence>
<evidence type="ECO:0000313" key="14">
    <source>
        <dbReference type="RefSeq" id="XP_010786668.1"/>
    </source>
</evidence>
<dbReference type="Proteomes" id="UP000504611">
    <property type="component" value="Unplaced"/>
</dbReference>
<dbReference type="OrthoDB" id="47802at2759"/>
<sequence length="811" mass="89284">MEDGFSSYSSLYDTSSLLQFCNDDSASAASSMEVTDRIASLEQRVQMQEDEIQLLKSALADVVRRLNVSEEQQAMGSRRGPTKARPMIATLPLRPTVNNGTIVPKKGTLPSPGSGSRKDGSSIASKSTVRRANSNEHVGTLSRKDSGDSKGNRTRAGSTGSNSSGKRSDSKQRDPVFNAEEGYVKMFLKGRPVTMYMPKEQVDSYCLEARAELPGNKLKLDWVYGYRGRDCRSNLYLLPTGETVYFIASVVVLFNVDEQLQRHYTGHTDDIKCLAVHPDKITIATGQVAGTSSDGKQLAPHVRVWDSVSLNTLHVLGSGFFDRALVCLAFSKSNGGNTLCVVDDSNDHVLSVWDWQREDRLAEVKCSNESVFAADFHPTDSNILVTCGKSHLYFWNLEKGMLVKKQGLFEKQEKPKFVLCVTFAENGDAITGDSSGNILVWGKGTNRISQVIQGAHEGSIFALCMLRNSTLVSGGKDRRLISWDSSYQQIQTVEVPESFGPIRTIAEGRGETMLIGTTKNFVLQGSLDGEFIPITQGHTDELWGLAVHPSRPQFLTCGYDRQVCMWDSSSHQLVWTKSMEDAAQSAGFHPSGAVVAIGTQTGRWLVLDTDSKDLVTVHTDGNEQLSVVCYGPDGNFMAVGSHDNYIYIYAVAENGRKYSRVGKCSGHSSFITHLDWSVDSQYLVSNSGDYEILYWIPSVCKQVVSVETTRDIEWITHTCTLGFMVFGLWPDGSDGTDINAVCRSSDRSLVVTGDDFGKVHLFSYPCSQFRAPSHVYGGHSSHVTNVNFLYDNGYLVSTGGKDMSVMQWRIV</sequence>
<keyword evidence="3" id="KW-0963">Cytoplasm</keyword>
<dbReference type="GO" id="GO:0000226">
    <property type="term" value="P:microtubule cytoskeleton organization"/>
    <property type="evidence" value="ECO:0007669"/>
    <property type="project" value="TreeGrafter"/>
</dbReference>
<evidence type="ECO:0000256" key="5">
    <source>
        <dbReference type="ARBA" id="ARBA00022701"/>
    </source>
</evidence>
<keyword evidence="5" id="KW-0493">Microtubule</keyword>
<dbReference type="GeneID" id="104960356"/>
<dbReference type="CDD" id="cd21947">
    <property type="entry name" value="TD_EMAP1"/>
    <property type="match status" value="1"/>
</dbReference>
<dbReference type="InterPro" id="IPR050630">
    <property type="entry name" value="WD_repeat_EMAP"/>
</dbReference>
<name>A0A6I9PI33_9TELE</name>
<evidence type="ECO:0000256" key="2">
    <source>
        <dbReference type="ARBA" id="ARBA00006489"/>
    </source>
</evidence>
<dbReference type="Pfam" id="PF23414">
    <property type="entry name" value="Beta-prop_EML_2"/>
    <property type="match status" value="1"/>
</dbReference>
<comment type="subcellular location">
    <subcellularLocation>
        <location evidence="1">Cytoplasm</location>
        <location evidence="1">Cytoskeleton</location>
    </subcellularLocation>
</comment>
<comment type="similarity">
    <text evidence="2">Belongs to the WD repeat EMAP family.</text>
</comment>
<dbReference type="GO" id="GO:0072686">
    <property type="term" value="C:mitotic spindle"/>
    <property type="evidence" value="ECO:0007669"/>
    <property type="project" value="TreeGrafter"/>
</dbReference>
<dbReference type="InterPro" id="IPR015943">
    <property type="entry name" value="WD40/YVTN_repeat-like_dom_sf"/>
</dbReference>
<dbReference type="InterPro" id="IPR001680">
    <property type="entry name" value="WD40_rpt"/>
</dbReference>
<keyword evidence="6" id="KW-0677">Repeat</keyword>
<dbReference type="PROSITE" id="PS50082">
    <property type="entry name" value="WD_REPEATS_2"/>
    <property type="match status" value="3"/>
</dbReference>
<dbReference type="RefSeq" id="XP_010786668.1">
    <property type="nucleotide sequence ID" value="XM_010788366.1"/>
</dbReference>
<accession>A0A6I9PI33</accession>
<feature type="coiled-coil region" evidence="9">
    <location>
        <begin position="31"/>
        <end position="58"/>
    </location>
</feature>
<dbReference type="GO" id="GO:0005874">
    <property type="term" value="C:microtubule"/>
    <property type="evidence" value="ECO:0007669"/>
    <property type="project" value="UniProtKB-KW"/>
</dbReference>
<keyword evidence="13" id="KW-1185">Reference proteome</keyword>
<dbReference type="Pfam" id="PF03451">
    <property type="entry name" value="HELP"/>
    <property type="match status" value="1"/>
</dbReference>
<evidence type="ECO:0000256" key="3">
    <source>
        <dbReference type="ARBA" id="ARBA00022490"/>
    </source>
</evidence>
<dbReference type="InterPro" id="IPR055439">
    <property type="entry name" value="Beta-prop_EML_1st"/>
</dbReference>
<feature type="compositionally biased region" description="Basic and acidic residues" evidence="10">
    <location>
        <begin position="142"/>
        <end position="151"/>
    </location>
</feature>
<evidence type="ECO:0000256" key="4">
    <source>
        <dbReference type="ARBA" id="ARBA00022574"/>
    </source>
</evidence>
<organism evidence="13 14">
    <name type="scientific">Notothenia coriiceps</name>
    <name type="common">black rockcod</name>
    <dbReference type="NCBI Taxonomy" id="8208"/>
    <lineage>
        <taxon>Eukaryota</taxon>
        <taxon>Metazoa</taxon>
        <taxon>Chordata</taxon>
        <taxon>Craniata</taxon>
        <taxon>Vertebrata</taxon>
        <taxon>Euteleostomi</taxon>
        <taxon>Actinopterygii</taxon>
        <taxon>Neopterygii</taxon>
        <taxon>Teleostei</taxon>
        <taxon>Neoteleostei</taxon>
        <taxon>Acanthomorphata</taxon>
        <taxon>Eupercaria</taxon>
        <taxon>Perciformes</taxon>
        <taxon>Notothenioidei</taxon>
        <taxon>Nototheniidae</taxon>
        <taxon>Notothenia</taxon>
    </lineage>
</organism>
<proteinExistence type="inferred from homology"/>
<evidence type="ECO:0000256" key="1">
    <source>
        <dbReference type="ARBA" id="ARBA00004245"/>
    </source>
</evidence>
<evidence type="ECO:0000313" key="13">
    <source>
        <dbReference type="Proteomes" id="UP000504611"/>
    </source>
</evidence>
<gene>
    <name evidence="14" type="primary">eml1</name>
</gene>
<dbReference type="Pfam" id="PF23409">
    <property type="entry name" value="Beta-prop_EML"/>
    <property type="match status" value="1"/>
</dbReference>
<feature type="domain" description="EML-like second beta-propeller" evidence="12">
    <location>
        <begin position="542"/>
        <end position="810"/>
    </location>
</feature>
<keyword evidence="9" id="KW-0175">Coiled coil</keyword>
<dbReference type="Gene3D" id="2.130.10.10">
    <property type="entry name" value="YVTN repeat-like/Quinoprotein amine dehydrogenase"/>
    <property type="match status" value="2"/>
</dbReference>
<evidence type="ECO:0000256" key="9">
    <source>
        <dbReference type="SAM" id="Coils"/>
    </source>
</evidence>
<protein>
    <submittedName>
        <fullName evidence="14">Echinoderm microtubule-associated protein-like 1 isoform X7</fullName>
    </submittedName>
</protein>
<evidence type="ECO:0000259" key="11">
    <source>
        <dbReference type="Pfam" id="PF23409"/>
    </source>
</evidence>
<feature type="compositionally biased region" description="Polar residues" evidence="10">
    <location>
        <begin position="122"/>
        <end position="137"/>
    </location>
</feature>
<dbReference type="FunFam" id="2.130.10.10:FF:000011">
    <property type="entry name" value="Echinoderm microtubule-associated protein-like 2 isoform 1"/>
    <property type="match status" value="1"/>
</dbReference>
<reference evidence="14" key="1">
    <citation type="submission" date="2025-08" db="UniProtKB">
        <authorList>
            <consortium name="RefSeq"/>
        </authorList>
    </citation>
    <scope>IDENTIFICATION</scope>
    <source>
        <tissue evidence="14">Muscle</tissue>
    </source>
</reference>
<evidence type="ECO:0000256" key="8">
    <source>
        <dbReference type="PROSITE-ProRule" id="PRU00221"/>
    </source>
</evidence>
<dbReference type="SMART" id="SM00320">
    <property type="entry name" value="WD40"/>
    <property type="match status" value="11"/>
</dbReference>
<evidence type="ECO:0000256" key="10">
    <source>
        <dbReference type="SAM" id="MobiDB-lite"/>
    </source>
</evidence>
<feature type="region of interest" description="Disordered" evidence="10">
    <location>
        <begin position="70"/>
        <end position="175"/>
    </location>
</feature>
<dbReference type="PANTHER" id="PTHR13720:SF22">
    <property type="entry name" value="ECHINODERM MICROTUBULE-ASSOCIATED PROTEIN-LIKE 1"/>
    <property type="match status" value="1"/>
</dbReference>
<dbReference type="FunFam" id="2.130.10.10:FF:000005">
    <property type="entry name" value="Putative echinoderm microtubule-associated protein-like 1"/>
    <property type="match status" value="1"/>
</dbReference>
<feature type="repeat" description="WD" evidence="8">
    <location>
        <begin position="664"/>
        <end position="695"/>
    </location>
</feature>
<dbReference type="SUPFAM" id="SSF50978">
    <property type="entry name" value="WD40 repeat-like"/>
    <property type="match status" value="3"/>
</dbReference>
<dbReference type="CTD" id="2009"/>